<organism evidence="9 10">
    <name type="scientific">Roseicitreum antarcticum</name>
    <dbReference type="NCBI Taxonomy" id="564137"/>
    <lineage>
        <taxon>Bacteria</taxon>
        <taxon>Pseudomonadati</taxon>
        <taxon>Pseudomonadota</taxon>
        <taxon>Alphaproteobacteria</taxon>
        <taxon>Rhodobacterales</taxon>
        <taxon>Paracoccaceae</taxon>
        <taxon>Roseicitreum</taxon>
    </lineage>
</organism>
<dbReference type="STRING" id="564137.SAMN04488238_104349"/>
<evidence type="ECO:0000256" key="5">
    <source>
        <dbReference type="ARBA" id="ARBA00023004"/>
    </source>
</evidence>
<dbReference type="InterPro" id="IPR012127">
    <property type="entry name" value="Cyt_c_prime"/>
</dbReference>
<evidence type="ECO:0000256" key="8">
    <source>
        <dbReference type="SAM" id="SignalP"/>
    </source>
</evidence>
<dbReference type="GO" id="GO:0022900">
    <property type="term" value="P:electron transport chain"/>
    <property type="evidence" value="ECO:0007669"/>
    <property type="project" value="InterPro"/>
</dbReference>
<dbReference type="OrthoDB" id="7596534at2"/>
<dbReference type="Gene3D" id="1.20.120.10">
    <property type="entry name" value="Cytochrome c/b562"/>
    <property type="match status" value="1"/>
</dbReference>
<dbReference type="PROSITE" id="PS51009">
    <property type="entry name" value="CYTCII"/>
    <property type="match status" value="1"/>
</dbReference>
<accession>A0A1H2XYF2</accession>
<dbReference type="GO" id="GO:0005506">
    <property type="term" value="F:iron ion binding"/>
    <property type="evidence" value="ECO:0007669"/>
    <property type="project" value="InterPro"/>
</dbReference>
<evidence type="ECO:0000313" key="9">
    <source>
        <dbReference type="EMBL" id="SDW97775.1"/>
    </source>
</evidence>
<feature type="signal peptide" evidence="8">
    <location>
        <begin position="1"/>
        <end position="20"/>
    </location>
</feature>
<name>A0A1H2XYF2_9RHOB</name>
<feature type="binding site" description="covalent" evidence="7">
    <location>
        <position position="139"/>
    </location>
    <ligand>
        <name>heme c</name>
        <dbReference type="ChEBI" id="CHEBI:61717"/>
    </ligand>
</feature>
<keyword evidence="3 6" id="KW-0479">Metal-binding</keyword>
<keyword evidence="1" id="KW-0813">Transport</keyword>
<evidence type="ECO:0000256" key="2">
    <source>
        <dbReference type="ARBA" id="ARBA00022617"/>
    </source>
</evidence>
<dbReference type="PIRSF" id="PIRSF000027">
    <property type="entry name" value="Cytc_c_prime"/>
    <property type="match status" value="1"/>
</dbReference>
<dbReference type="InterPro" id="IPR010980">
    <property type="entry name" value="Cyt_c/b562"/>
</dbReference>
<evidence type="ECO:0000313" key="10">
    <source>
        <dbReference type="Proteomes" id="UP000198539"/>
    </source>
</evidence>
<dbReference type="SUPFAM" id="SSF47175">
    <property type="entry name" value="Cytochromes"/>
    <property type="match status" value="1"/>
</dbReference>
<keyword evidence="10" id="KW-1185">Reference proteome</keyword>
<keyword evidence="2 7" id="KW-0349">Heme</keyword>
<keyword evidence="4" id="KW-0249">Electron transport</keyword>
<dbReference type="RefSeq" id="WP_092888056.1">
    <property type="nucleotide sequence ID" value="NZ_CP061498.1"/>
</dbReference>
<evidence type="ECO:0000256" key="1">
    <source>
        <dbReference type="ARBA" id="ARBA00022448"/>
    </source>
</evidence>
<dbReference type="InterPro" id="IPR002321">
    <property type="entry name" value="Cyt_c_II"/>
</dbReference>
<proteinExistence type="predicted"/>
<feature type="binding site" description="axial binding residue" evidence="6">
    <location>
        <position position="143"/>
    </location>
    <ligand>
        <name>heme c</name>
        <dbReference type="ChEBI" id="CHEBI:61717"/>
    </ligand>
    <ligandPart>
        <name>Fe</name>
        <dbReference type="ChEBI" id="CHEBI:18248"/>
    </ligandPart>
</feature>
<dbReference type="Pfam" id="PF01322">
    <property type="entry name" value="Cytochrom_C_2"/>
    <property type="match status" value="1"/>
</dbReference>
<reference evidence="9 10" key="1">
    <citation type="submission" date="2016-10" db="EMBL/GenBank/DDBJ databases">
        <authorList>
            <person name="de Groot N.N."/>
        </authorList>
    </citation>
    <scope>NUCLEOTIDE SEQUENCE [LARGE SCALE GENOMIC DNA]</scope>
    <source>
        <strain evidence="9 10">CGMCC 1.8894</strain>
    </source>
</reference>
<feature type="chain" id="PRO_5011742272" evidence="8">
    <location>
        <begin position="21"/>
        <end position="150"/>
    </location>
</feature>
<gene>
    <name evidence="9" type="ORF">SAMN04488238_104349</name>
</gene>
<evidence type="ECO:0000256" key="7">
    <source>
        <dbReference type="PIRSR" id="PIRSR000027-2"/>
    </source>
</evidence>
<feature type="binding site" description="covalent" evidence="7">
    <location>
        <position position="142"/>
    </location>
    <ligand>
        <name>heme c</name>
        <dbReference type="ChEBI" id="CHEBI:61717"/>
    </ligand>
</feature>
<comment type="PTM">
    <text evidence="7">Binds 1 heme group per subunit.</text>
</comment>
<dbReference type="GO" id="GO:0042597">
    <property type="term" value="C:periplasmic space"/>
    <property type="evidence" value="ECO:0007669"/>
    <property type="project" value="InterPro"/>
</dbReference>
<sequence>MKFTRLLAVTAVAATTATMAIPDEATIGARQGQFKLFSHNLGVLGGMAQGRMDYDAEVAQTAADNLFHLSRHDQSRLWPEGTDTMSVEGTRALPAIWEDFDDFAAKFTSFQEAAVATQAVAGDGLDAMRGALGPLGAACGACHDTYREAR</sequence>
<keyword evidence="8" id="KW-0732">Signal</keyword>
<dbReference type="GO" id="GO:0020037">
    <property type="term" value="F:heme binding"/>
    <property type="evidence" value="ECO:0007669"/>
    <property type="project" value="InterPro"/>
</dbReference>
<dbReference type="EMBL" id="FNOM01000004">
    <property type="protein sequence ID" value="SDW97775.1"/>
    <property type="molecule type" value="Genomic_DNA"/>
</dbReference>
<dbReference type="Proteomes" id="UP000198539">
    <property type="component" value="Unassembled WGS sequence"/>
</dbReference>
<keyword evidence="5 6" id="KW-0408">Iron</keyword>
<evidence type="ECO:0000256" key="3">
    <source>
        <dbReference type="ARBA" id="ARBA00022723"/>
    </source>
</evidence>
<protein>
    <submittedName>
        <fullName evidence="9">Cytochrome c556</fullName>
    </submittedName>
</protein>
<evidence type="ECO:0000256" key="4">
    <source>
        <dbReference type="ARBA" id="ARBA00022982"/>
    </source>
</evidence>
<dbReference type="AlphaFoldDB" id="A0A1H2XYF2"/>
<dbReference type="GO" id="GO:0009055">
    <property type="term" value="F:electron transfer activity"/>
    <property type="evidence" value="ECO:0007669"/>
    <property type="project" value="InterPro"/>
</dbReference>
<evidence type="ECO:0000256" key="6">
    <source>
        <dbReference type="PIRSR" id="PIRSR000027-1"/>
    </source>
</evidence>